<dbReference type="RefSeq" id="WP_052154303.1">
    <property type="nucleotide sequence ID" value="NZ_JACEIP010000018.1"/>
</dbReference>
<protein>
    <submittedName>
        <fullName evidence="2">GNAT family N-acetyltransferase</fullName>
    </submittedName>
</protein>
<comment type="caution">
    <text evidence="2">The sequence shown here is derived from an EMBL/GenBank/DDBJ whole genome shotgun (WGS) entry which is preliminary data.</text>
</comment>
<keyword evidence="3" id="KW-1185">Reference proteome</keyword>
<dbReference type="Pfam" id="PF00583">
    <property type="entry name" value="Acetyltransf_1"/>
    <property type="match status" value="1"/>
</dbReference>
<gene>
    <name evidence="2" type="ORF">H1164_11985</name>
</gene>
<name>A0A7W1XBL4_9BACL</name>
<dbReference type="InterPro" id="IPR016181">
    <property type="entry name" value="Acyl_CoA_acyltransferase"/>
</dbReference>
<dbReference type="InterPro" id="IPR000182">
    <property type="entry name" value="GNAT_dom"/>
</dbReference>
<dbReference type="AlphaFoldDB" id="A0A7W1XBL4"/>
<accession>A0A7W1XBL4</accession>
<reference evidence="2 3" key="1">
    <citation type="submission" date="2020-07" db="EMBL/GenBank/DDBJ databases">
        <authorList>
            <person name="Feng H."/>
        </authorList>
    </citation>
    <scope>NUCLEOTIDE SEQUENCE [LARGE SCALE GENOMIC DNA]</scope>
    <source>
        <strain evidence="3">s-11</strain>
    </source>
</reference>
<dbReference type="PROSITE" id="PS51186">
    <property type="entry name" value="GNAT"/>
    <property type="match status" value="1"/>
</dbReference>
<evidence type="ECO:0000259" key="1">
    <source>
        <dbReference type="PROSITE" id="PS51186"/>
    </source>
</evidence>
<evidence type="ECO:0000313" key="2">
    <source>
        <dbReference type="EMBL" id="MBA4543611.1"/>
    </source>
</evidence>
<dbReference type="GO" id="GO:0016747">
    <property type="term" value="F:acyltransferase activity, transferring groups other than amino-acyl groups"/>
    <property type="evidence" value="ECO:0007669"/>
    <property type="project" value="InterPro"/>
</dbReference>
<proteinExistence type="predicted"/>
<dbReference type="Proteomes" id="UP000530514">
    <property type="component" value="Unassembled WGS sequence"/>
</dbReference>
<dbReference type="CDD" id="cd04301">
    <property type="entry name" value="NAT_SF"/>
    <property type="match status" value="1"/>
</dbReference>
<evidence type="ECO:0000313" key="3">
    <source>
        <dbReference type="Proteomes" id="UP000530514"/>
    </source>
</evidence>
<organism evidence="2 3">
    <name type="scientific">Thermoactinomyces daqus</name>
    <dbReference type="NCBI Taxonomy" id="1329516"/>
    <lineage>
        <taxon>Bacteria</taxon>
        <taxon>Bacillati</taxon>
        <taxon>Bacillota</taxon>
        <taxon>Bacilli</taxon>
        <taxon>Bacillales</taxon>
        <taxon>Thermoactinomycetaceae</taxon>
        <taxon>Thermoactinomyces</taxon>
    </lineage>
</organism>
<feature type="domain" description="N-acetyltransferase" evidence="1">
    <location>
        <begin position="7"/>
        <end position="173"/>
    </location>
</feature>
<dbReference type="PANTHER" id="PTHR43415">
    <property type="entry name" value="SPERMIDINE N(1)-ACETYLTRANSFERASE"/>
    <property type="match status" value="1"/>
</dbReference>
<dbReference type="EMBL" id="JACEIP010000018">
    <property type="protein sequence ID" value="MBA4543611.1"/>
    <property type="molecule type" value="Genomic_DNA"/>
</dbReference>
<dbReference type="OrthoDB" id="9802340at2"/>
<dbReference type="SUPFAM" id="SSF55729">
    <property type="entry name" value="Acyl-CoA N-acyltransferases (Nat)"/>
    <property type="match status" value="1"/>
</dbReference>
<sequence length="185" mass="21399">MKKEWSCVIREGRADDAGRILSYIRKMAGESDFITFSPDEFCMSMEEERAFIEECANSRNHLFLIAEVEGEIAGNLVFRGGKYSRTAHAGEFGISVLKKYWGCSIGRRLLQYLIDWAKKSHVVRKINLRVRVDNERAIRLYERMGFAIEGRLKRDFYIGGKWFDSYLMGMSIDPDDGCAELKELK</sequence>
<keyword evidence="2" id="KW-0808">Transferase</keyword>
<dbReference type="PANTHER" id="PTHR43415:SF3">
    <property type="entry name" value="GNAT-FAMILY ACETYLTRANSFERASE"/>
    <property type="match status" value="1"/>
</dbReference>
<dbReference type="Gene3D" id="3.40.630.30">
    <property type="match status" value="1"/>
</dbReference>